<protein>
    <submittedName>
        <fullName evidence="2">Type 11 methyltransferase</fullName>
    </submittedName>
</protein>
<dbReference type="PANTHER" id="PTHR42912">
    <property type="entry name" value="METHYLTRANSFERASE"/>
    <property type="match status" value="1"/>
</dbReference>
<gene>
    <name evidence="2" type="ORF">C41B8_16974</name>
</gene>
<keyword evidence="3" id="KW-1185">Reference proteome</keyword>
<dbReference type="SUPFAM" id="SSF53335">
    <property type="entry name" value="S-adenosyl-L-methionine-dependent methyltransferases"/>
    <property type="match status" value="1"/>
</dbReference>
<evidence type="ECO:0000259" key="1">
    <source>
        <dbReference type="Pfam" id="PF08241"/>
    </source>
</evidence>
<reference evidence="2 3" key="1">
    <citation type="submission" date="2013-03" db="EMBL/GenBank/DDBJ databases">
        <title>Salinisphaera hydrothermalis C41B8 Genome Sequencing.</title>
        <authorList>
            <person name="Li C."/>
            <person name="Lai Q."/>
            <person name="Shao Z."/>
        </authorList>
    </citation>
    <scope>NUCLEOTIDE SEQUENCE [LARGE SCALE GENOMIC DNA]</scope>
    <source>
        <strain evidence="2 3">C41B8</strain>
    </source>
</reference>
<dbReference type="InterPro" id="IPR050508">
    <property type="entry name" value="Methyltransf_Superfamily"/>
</dbReference>
<keyword evidence="2" id="KW-0489">Methyltransferase</keyword>
<dbReference type="GO" id="GO:0032259">
    <property type="term" value="P:methylation"/>
    <property type="evidence" value="ECO:0007669"/>
    <property type="project" value="UniProtKB-KW"/>
</dbReference>
<evidence type="ECO:0000313" key="3">
    <source>
        <dbReference type="Proteomes" id="UP000028302"/>
    </source>
</evidence>
<sequence length="211" mass="24042">MPTNDPHDRITQEYAGLADTYDTRWSFYVDATARATVARLPLCDSDRLLDIGCGTGVLLRRLSAIHPAARLTGVDPVPEMLAIARRRLPSAVELQRGWAETLPFADRQFDVVVSCNMFHYIAEPDTALREIKRVLRPDGRLVITDWCGDYLMCRVLDAYQRLFGRAHGRVYRTRECAALVEQAGYATVDTERYKIDWRWGLMTARFTAISD</sequence>
<dbReference type="OrthoDB" id="529208at2"/>
<dbReference type="eggNOG" id="COG2226">
    <property type="taxonomic scope" value="Bacteria"/>
</dbReference>
<dbReference type="CDD" id="cd02440">
    <property type="entry name" value="AdoMet_MTases"/>
    <property type="match status" value="1"/>
</dbReference>
<dbReference type="EMBL" id="APNK01000042">
    <property type="protein sequence ID" value="KEZ76009.1"/>
    <property type="molecule type" value="Genomic_DNA"/>
</dbReference>
<accession>A0A084IH25</accession>
<name>A0A084IH25_SALHC</name>
<dbReference type="InterPro" id="IPR013216">
    <property type="entry name" value="Methyltransf_11"/>
</dbReference>
<keyword evidence="2" id="KW-0808">Transferase</keyword>
<dbReference type="Gene3D" id="3.40.50.150">
    <property type="entry name" value="Vaccinia Virus protein VP39"/>
    <property type="match status" value="1"/>
</dbReference>
<dbReference type="STRING" id="1304275.C41B8_16974"/>
<dbReference type="GO" id="GO:0008757">
    <property type="term" value="F:S-adenosylmethionine-dependent methyltransferase activity"/>
    <property type="evidence" value="ECO:0007669"/>
    <property type="project" value="InterPro"/>
</dbReference>
<dbReference type="AlphaFoldDB" id="A0A084IH25"/>
<evidence type="ECO:0000313" key="2">
    <source>
        <dbReference type="EMBL" id="KEZ76009.1"/>
    </source>
</evidence>
<organism evidence="2 3">
    <name type="scientific">Salinisphaera hydrothermalis (strain C41B8)</name>
    <dbReference type="NCBI Taxonomy" id="1304275"/>
    <lineage>
        <taxon>Bacteria</taxon>
        <taxon>Pseudomonadati</taxon>
        <taxon>Pseudomonadota</taxon>
        <taxon>Gammaproteobacteria</taxon>
        <taxon>Salinisphaerales</taxon>
        <taxon>Salinisphaeraceae</taxon>
        <taxon>Salinisphaera</taxon>
    </lineage>
</organism>
<dbReference type="RefSeq" id="WP_037340962.1">
    <property type="nucleotide sequence ID" value="NZ_APNK01000042.1"/>
</dbReference>
<proteinExistence type="predicted"/>
<dbReference type="PANTHER" id="PTHR42912:SF93">
    <property type="entry name" value="N6-ADENOSINE-METHYLTRANSFERASE TMT1A"/>
    <property type="match status" value="1"/>
</dbReference>
<dbReference type="Proteomes" id="UP000028302">
    <property type="component" value="Unassembled WGS sequence"/>
</dbReference>
<comment type="caution">
    <text evidence="2">The sequence shown here is derived from an EMBL/GenBank/DDBJ whole genome shotgun (WGS) entry which is preliminary data.</text>
</comment>
<feature type="domain" description="Methyltransferase type 11" evidence="1">
    <location>
        <begin position="49"/>
        <end position="143"/>
    </location>
</feature>
<dbReference type="InterPro" id="IPR029063">
    <property type="entry name" value="SAM-dependent_MTases_sf"/>
</dbReference>
<dbReference type="Pfam" id="PF08241">
    <property type="entry name" value="Methyltransf_11"/>
    <property type="match status" value="1"/>
</dbReference>